<evidence type="ECO:0000256" key="1">
    <source>
        <dbReference type="SAM" id="MobiDB-lite"/>
    </source>
</evidence>
<evidence type="ECO:0000313" key="3">
    <source>
        <dbReference type="EMBL" id="KAL1900545.1"/>
    </source>
</evidence>
<feature type="compositionally biased region" description="Basic residues" evidence="1">
    <location>
        <begin position="902"/>
        <end position="923"/>
    </location>
</feature>
<name>A0ABR3ZJF6_9PEZI</name>
<keyword evidence="4" id="KW-1185">Reference proteome</keyword>
<dbReference type="Gene3D" id="2.60.120.650">
    <property type="entry name" value="Cupin"/>
    <property type="match status" value="1"/>
</dbReference>
<feature type="compositionally biased region" description="Polar residues" evidence="1">
    <location>
        <begin position="471"/>
        <end position="481"/>
    </location>
</feature>
<comment type="caution">
    <text evidence="3">The sequence shown here is derived from an EMBL/GenBank/DDBJ whole genome shotgun (WGS) entry which is preliminary data.</text>
</comment>
<dbReference type="PROSITE" id="PS51184">
    <property type="entry name" value="JMJC"/>
    <property type="match status" value="1"/>
</dbReference>
<organism evidence="3 4">
    <name type="scientific">Sporothrix stenoceras</name>
    <dbReference type="NCBI Taxonomy" id="5173"/>
    <lineage>
        <taxon>Eukaryota</taxon>
        <taxon>Fungi</taxon>
        <taxon>Dikarya</taxon>
        <taxon>Ascomycota</taxon>
        <taxon>Pezizomycotina</taxon>
        <taxon>Sordariomycetes</taxon>
        <taxon>Sordariomycetidae</taxon>
        <taxon>Ophiostomatales</taxon>
        <taxon>Ophiostomataceae</taxon>
        <taxon>Sporothrix</taxon>
    </lineage>
</organism>
<gene>
    <name evidence="3" type="ORF">Sste5346_002268</name>
</gene>
<feature type="compositionally biased region" description="Low complexity" evidence="1">
    <location>
        <begin position="430"/>
        <end position="452"/>
    </location>
</feature>
<feature type="domain" description="JmjC" evidence="2">
    <location>
        <begin position="693"/>
        <end position="838"/>
    </location>
</feature>
<dbReference type="SUPFAM" id="SSF51197">
    <property type="entry name" value="Clavaminate synthase-like"/>
    <property type="match status" value="1"/>
</dbReference>
<feature type="region of interest" description="Disordered" evidence="1">
    <location>
        <begin position="641"/>
        <end position="668"/>
    </location>
</feature>
<dbReference type="EMBL" id="JAWCUI010000009">
    <property type="protein sequence ID" value="KAL1900545.1"/>
    <property type="molecule type" value="Genomic_DNA"/>
</dbReference>
<evidence type="ECO:0000313" key="4">
    <source>
        <dbReference type="Proteomes" id="UP001583186"/>
    </source>
</evidence>
<feature type="region of interest" description="Disordered" evidence="1">
    <location>
        <begin position="898"/>
        <end position="923"/>
    </location>
</feature>
<accession>A0ABR3ZJF6</accession>
<feature type="region of interest" description="Disordered" evidence="1">
    <location>
        <begin position="1"/>
        <end position="68"/>
    </location>
</feature>
<proteinExistence type="predicted"/>
<evidence type="ECO:0000259" key="2">
    <source>
        <dbReference type="PROSITE" id="PS51184"/>
    </source>
</evidence>
<feature type="region of interest" description="Disordered" evidence="1">
    <location>
        <begin position="109"/>
        <end position="132"/>
    </location>
</feature>
<feature type="compositionally biased region" description="Low complexity" evidence="1">
    <location>
        <begin position="324"/>
        <end position="340"/>
    </location>
</feature>
<protein>
    <recommendedName>
        <fullName evidence="2">JmjC domain-containing protein</fullName>
    </recommendedName>
</protein>
<feature type="region of interest" description="Disordered" evidence="1">
    <location>
        <begin position="324"/>
        <end position="343"/>
    </location>
</feature>
<sequence>MAATTTTRRHQPWHNGPTGKASVMASSTTTITTASSSSSSKSSKTSKTFSSKISASTNGSIRPQDPRLSLSLRAFHQIAPRKRPRQETFSPHGDIFSLLAAAAATSHMSLESLETTDTPLPSPPQEQSKPSIFPSSCLYDPVSPWGVRGIAYDPALPQWALPDGVFTSPCSSYAYEFVAGQSASANTPPLPRPQHQTQTKPLRPKNERFFGAGLREVLDMIPPSPSPSILPPSRPATADSNGYVTDKRFVLADVIPGPGQQTPHQAPATLATSITSVMPAPALTLTATTANSKRRRKPSMKAQLSSANGIGSGRPVIFTPAPAPSTTTTTTTTAPITPYATPIPPPVTPISALVNGRASTTTTTTATTNGHGVRCCPMEVPTILHMILDQTTDNLKPQMIDSYASYVPRLCHDHRAKFEHFKALMQSERNSNSAGASTNSTSHAASHTTATSILPPSAPPKKKRKSVANVVPSTPSQSQKAQPAPSHPPYTVDPHGIRPAIKAARDDLYRRHMLAEIQQRLTTKHGSDTTHGGVTNRVIQSLLNIARHPNSDPAKGPLDVHALTGDEARTMLDAGSPHEPVITEKEQMFKWRPQLRPIAELFRRMENLDRRVSVQVPSRHCMDDSFESRDLIQVRDRFLGAPATTTGSSSSSSSDSEDTKKIPADDDPWNILDLRSPLPAAVLPQFLTNENCQLLPRLRDEVLNPSRAERDTAAREQWNEWRDVLEWVLLSQGGHNTSPHTDSHGLGTWITVQEGLFGFGWLSHPTPEERAAWMANPHGFRGGNWCYMVLEPGQTVFFNSGTVHFVFRLRSEPTLALGGHVLQWSGIERWLQVVAAQMQNPHITNEDMEWSAPKYVRVVARLVQARRQSGRVEKMGGAAAVDRLLGLLKDFDDMYLEERPKTKGGTKGKTAKTKGRKKKVAQR</sequence>
<dbReference type="Proteomes" id="UP001583186">
    <property type="component" value="Unassembled WGS sequence"/>
</dbReference>
<dbReference type="InterPro" id="IPR003347">
    <property type="entry name" value="JmjC_dom"/>
</dbReference>
<feature type="compositionally biased region" description="Low complexity" evidence="1">
    <location>
        <begin position="26"/>
        <end position="57"/>
    </location>
</feature>
<reference evidence="3 4" key="1">
    <citation type="journal article" date="2024" name="IMA Fungus">
        <title>IMA Genome - F19 : A genome assembly and annotation guide to empower mycologists, including annotated draft genome sequences of Ceratocystis pirilliformis, Diaporthe australafricana, Fusarium ophioides, Paecilomyces lecythidis, and Sporothrix stenoceras.</title>
        <authorList>
            <person name="Aylward J."/>
            <person name="Wilson A.M."/>
            <person name="Visagie C.M."/>
            <person name="Spraker J."/>
            <person name="Barnes I."/>
            <person name="Buitendag C."/>
            <person name="Ceriani C."/>
            <person name="Del Mar Angel L."/>
            <person name="du Plessis D."/>
            <person name="Fuchs T."/>
            <person name="Gasser K."/>
            <person name="Kramer D."/>
            <person name="Li W."/>
            <person name="Munsamy K."/>
            <person name="Piso A."/>
            <person name="Price J.L."/>
            <person name="Sonnekus B."/>
            <person name="Thomas C."/>
            <person name="van der Nest A."/>
            <person name="van Dijk A."/>
            <person name="van Heerden A."/>
            <person name="van Vuuren N."/>
            <person name="Yilmaz N."/>
            <person name="Duong T.A."/>
            <person name="van der Merwe N.A."/>
            <person name="Wingfield M.J."/>
            <person name="Wingfield B.D."/>
        </authorList>
    </citation>
    <scope>NUCLEOTIDE SEQUENCE [LARGE SCALE GENOMIC DNA]</scope>
    <source>
        <strain evidence="3 4">CMW 5346</strain>
    </source>
</reference>
<feature type="region of interest" description="Disordered" evidence="1">
    <location>
        <begin position="429"/>
        <end position="497"/>
    </location>
</feature>
<feature type="region of interest" description="Disordered" evidence="1">
    <location>
        <begin position="289"/>
        <end position="316"/>
    </location>
</feature>